<evidence type="ECO:0000313" key="1">
    <source>
        <dbReference type="EMBL" id="OGG87759.1"/>
    </source>
</evidence>
<dbReference type="EMBL" id="MFMT01000042">
    <property type="protein sequence ID" value="OGG87759.1"/>
    <property type="molecule type" value="Genomic_DNA"/>
</dbReference>
<protein>
    <recommendedName>
        <fullName evidence="3">30S ribosomal protein S21</fullName>
    </recommendedName>
</protein>
<dbReference type="Proteomes" id="UP000179230">
    <property type="component" value="Unassembled WGS sequence"/>
</dbReference>
<reference evidence="1 2" key="1">
    <citation type="journal article" date="2016" name="Nat. Commun.">
        <title>Thousands of microbial genomes shed light on interconnected biogeochemical processes in an aquifer system.</title>
        <authorList>
            <person name="Anantharaman K."/>
            <person name="Brown C.T."/>
            <person name="Hug L.A."/>
            <person name="Sharon I."/>
            <person name="Castelle C.J."/>
            <person name="Probst A.J."/>
            <person name="Thomas B.C."/>
            <person name="Singh A."/>
            <person name="Wilkins M.J."/>
            <person name="Karaoz U."/>
            <person name="Brodie E.L."/>
            <person name="Williams K.H."/>
            <person name="Hubbard S.S."/>
            <person name="Banfield J.F."/>
        </authorList>
    </citation>
    <scope>NUCLEOTIDE SEQUENCE [LARGE SCALE GENOMIC DNA]</scope>
</reference>
<comment type="caution">
    <text evidence="1">The sequence shown here is derived from an EMBL/GenBank/DDBJ whole genome shotgun (WGS) entry which is preliminary data.</text>
</comment>
<gene>
    <name evidence="1" type="ORF">A2592_03525</name>
</gene>
<sequence length="81" mass="9487">MATNVEVEKNTNESSANVIRRFTKRVQGAGIVPKVRSGRYHNRIKSRNVQRFARLKKLGKKEVYEKLLKLGKIQEQRRGHR</sequence>
<dbReference type="AlphaFoldDB" id="A0A1F6FPH2"/>
<proteinExistence type="predicted"/>
<name>A0A1F6FPH2_9BACT</name>
<organism evidence="1 2">
    <name type="scientific">Candidatus Kaiserbacteria bacterium RIFOXYD1_FULL_42_15</name>
    <dbReference type="NCBI Taxonomy" id="1798532"/>
    <lineage>
        <taxon>Bacteria</taxon>
        <taxon>Candidatus Kaiseribacteriota</taxon>
    </lineage>
</organism>
<evidence type="ECO:0008006" key="3">
    <source>
        <dbReference type="Google" id="ProtNLM"/>
    </source>
</evidence>
<evidence type="ECO:0000313" key="2">
    <source>
        <dbReference type="Proteomes" id="UP000179230"/>
    </source>
</evidence>
<accession>A0A1F6FPH2</accession>